<dbReference type="Proteomes" id="UP000662074">
    <property type="component" value="Unassembled WGS sequence"/>
</dbReference>
<dbReference type="EMBL" id="BMDO01000005">
    <property type="protein sequence ID" value="GGI51030.1"/>
    <property type="molecule type" value="Genomic_DNA"/>
</dbReference>
<evidence type="ECO:0000259" key="4">
    <source>
        <dbReference type="Pfam" id="PF00294"/>
    </source>
</evidence>
<dbReference type="SUPFAM" id="SSF53613">
    <property type="entry name" value="Ribokinase-like"/>
    <property type="match status" value="1"/>
</dbReference>
<dbReference type="GO" id="GO:0016301">
    <property type="term" value="F:kinase activity"/>
    <property type="evidence" value="ECO:0007669"/>
    <property type="project" value="UniProtKB-KW"/>
</dbReference>
<reference evidence="5" key="2">
    <citation type="submission" date="2020-09" db="EMBL/GenBank/DDBJ databases">
        <authorList>
            <person name="Sun Q."/>
            <person name="Sedlacek I."/>
        </authorList>
    </citation>
    <scope>NUCLEOTIDE SEQUENCE</scope>
    <source>
        <strain evidence="5">CCM 8711</strain>
    </source>
</reference>
<dbReference type="AlphaFoldDB" id="A0A917JAS3"/>
<evidence type="ECO:0000256" key="1">
    <source>
        <dbReference type="ARBA" id="ARBA00010688"/>
    </source>
</evidence>
<evidence type="ECO:0000313" key="5">
    <source>
        <dbReference type="EMBL" id="GGI51030.1"/>
    </source>
</evidence>
<comment type="similarity">
    <text evidence="1">Belongs to the carbohydrate kinase PfkB family.</text>
</comment>
<dbReference type="InterPro" id="IPR029056">
    <property type="entry name" value="Ribokinase-like"/>
</dbReference>
<dbReference type="CDD" id="cd01166">
    <property type="entry name" value="KdgK"/>
    <property type="match status" value="1"/>
</dbReference>
<reference evidence="5" key="1">
    <citation type="journal article" date="2014" name="Int. J. Syst. Evol. Microbiol.">
        <title>Complete genome sequence of Corynebacterium casei LMG S-19264T (=DSM 44701T), isolated from a smear-ripened cheese.</title>
        <authorList>
            <consortium name="US DOE Joint Genome Institute (JGI-PGF)"/>
            <person name="Walter F."/>
            <person name="Albersmeier A."/>
            <person name="Kalinowski J."/>
            <person name="Ruckert C."/>
        </authorList>
    </citation>
    <scope>NUCLEOTIDE SEQUENCE</scope>
    <source>
        <strain evidence="5">CCM 8711</strain>
    </source>
</reference>
<name>A0A917JAS3_9SPHI</name>
<evidence type="ECO:0000313" key="6">
    <source>
        <dbReference type="Proteomes" id="UP000662074"/>
    </source>
</evidence>
<keyword evidence="3" id="KW-0418">Kinase</keyword>
<dbReference type="InterPro" id="IPR011611">
    <property type="entry name" value="PfkB_dom"/>
</dbReference>
<feature type="domain" description="Carbohydrate kinase PfkB" evidence="4">
    <location>
        <begin position="34"/>
        <end position="325"/>
    </location>
</feature>
<dbReference type="PANTHER" id="PTHR43320">
    <property type="entry name" value="SUGAR KINASE"/>
    <property type="match status" value="1"/>
</dbReference>
<sequence>MSEILTKDYSTGSVLNFGELLLRITPDAGGDWLQENNLPVFVGGAELNVATALALWDVPSKYFTALPQNGMSNQLISFLQEKDIDTSPIFFHGKRIGLYFLTKGQDLKNDALIYDRAGSAFAELTPGMVDWDKVLEGVTWFHFSAICPAISQNAAEVCKEVLEAASRKGITISVDLNYRAKLWQYGKQPIDVMPELAQYCDLIMGNIWAAERMLGVKVEELVTESGQKSLYVKEAQNSSEAIIKAFPKCKAVANTFRFTADDNTNVEYYTVLYTNDKVYLSGEHRAETIIDKVGSGDCYMAGLIYGFYNNFDPQATVDFATAAAFTKLFVNSDATNRSVEFIQEAIIK</sequence>
<evidence type="ECO:0000256" key="2">
    <source>
        <dbReference type="ARBA" id="ARBA00022679"/>
    </source>
</evidence>
<dbReference type="PANTHER" id="PTHR43320:SF2">
    <property type="entry name" value="2-DEHYDRO-3-DEOXYGLUCONOKINASE_2-DEHYDRO-3-DEOXYGALACTONOKINASE"/>
    <property type="match status" value="1"/>
</dbReference>
<protein>
    <recommendedName>
        <fullName evidence="4">Carbohydrate kinase PfkB domain-containing protein</fullName>
    </recommendedName>
</protein>
<dbReference type="Pfam" id="PF00294">
    <property type="entry name" value="PfkB"/>
    <property type="match status" value="1"/>
</dbReference>
<keyword evidence="6" id="KW-1185">Reference proteome</keyword>
<evidence type="ECO:0000256" key="3">
    <source>
        <dbReference type="ARBA" id="ARBA00022777"/>
    </source>
</evidence>
<dbReference type="Gene3D" id="3.40.1190.20">
    <property type="match status" value="1"/>
</dbReference>
<organism evidence="5 6">
    <name type="scientific">Mucilaginibacter galii</name>
    <dbReference type="NCBI Taxonomy" id="2005073"/>
    <lineage>
        <taxon>Bacteria</taxon>
        <taxon>Pseudomonadati</taxon>
        <taxon>Bacteroidota</taxon>
        <taxon>Sphingobacteriia</taxon>
        <taxon>Sphingobacteriales</taxon>
        <taxon>Sphingobacteriaceae</taxon>
        <taxon>Mucilaginibacter</taxon>
    </lineage>
</organism>
<proteinExistence type="inferred from homology"/>
<accession>A0A917JAS3</accession>
<dbReference type="InterPro" id="IPR052700">
    <property type="entry name" value="Carb_kinase_PfkB-like"/>
</dbReference>
<comment type="caution">
    <text evidence="5">The sequence shown here is derived from an EMBL/GenBank/DDBJ whole genome shotgun (WGS) entry which is preliminary data.</text>
</comment>
<gene>
    <name evidence="5" type="ORF">GCM10011425_22420</name>
</gene>
<dbReference type="RefSeq" id="WP_188416708.1">
    <property type="nucleotide sequence ID" value="NZ_BMDO01000005.1"/>
</dbReference>
<keyword evidence="2" id="KW-0808">Transferase</keyword>